<feature type="binding site" evidence="12">
    <location>
        <position position="188"/>
    </location>
    <ligand>
        <name>[4Fe-4S] cluster</name>
        <dbReference type="ChEBI" id="CHEBI:49883"/>
    </ligand>
</feature>
<dbReference type="EMBL" id="ADFR01000002">
    <property type="protein sequence ID" value="EFC06084.1"/>
    <property type="molecule type" value="Genomic_DNA"/>
</dbReference>
<dbReference type="Gene3D" id="1.10.340.30">
    <property type="entry name" value="Hypothetical protein, domain 2"/>
    <property type="match status" value="1"/>
</dbReference>
<gene>
    <name evidence="12 14" type="primary">nth</name>
    <name evidence="14" type="ORF">HMPREF9013_0777</name>
</gene>
<dbReference type="GO" id="GO:0006285">
    <property type="term" value="P:base-excision repair, AP site formation"/>
    <property type="evidence" value="ECO:0007669"/>
    <property type="project" value="TreeGrafter"/>
</dbReference>
<evidence type="ECO:0000256" key="3">
    <source>
        <dbReference type="ARBA" id="ARBA00022723"/>
    </source>
</evidence>
<dbReference type="SMART" id="SM00478">
    <property type="entry name" value="ENDO3c"/>
    <property type="match status" value="1"/>
</dbReference>
<dbReference type="GO" id="GO:0003677">
    <property type="term" value="F:DNA binding"/>
    <property type="evidence" value="ECO:0007669"/>
    <property type="project" value="UniProtKB-UniRule"/>
</dbReference>
<sequence>MKNLSALNIVEELEKLFPDAKGELNARNTYELSIAVILSAQSTDVSVNQVTPALFEAYPNLESLANAKAREVESYIARLGLYRAKAANIIGFAKGVVDRFHGEIPSSMEDLTSLPGVGRKCANVIQGECFHLPSLAVDTHVSRIAKRLGLVYQKDSVEVIERKLKKKLPKERWTKAHHQMIFFGRYLCQARKPQCYRCPFVEHCHEKNKNLTV</sequence>
<evidence type="ECO:0000313" key="15">
    <source>
        <dbReference type="Proteomes" id="UP000005017"/>
    </source>
</evidence>
<feature type="domain" description="HhH-GPD" evidence="13">
    <location>
        <begin position="38"/>
        <end position="186"/>
    </location>
</feature>
<dbReference type="HAMAP" id="MF_00942">
    <property type="entry name" value="Nth"/>
    <property type="match status" value="1"/>
</dbReference>
<evidence type="ECO:0000313" key="14">
    <source>
        <dbReference type="EMBL" id="EFC06084.1"/>
    </source>
</evidence>
<dbReference type="FunFam" id="1.10.340.30:FF:000001">
    <property type="entry name" value="Endonuclease III"/>
    <property type="match status" value="1"/>
</dbReference>
<evidence type="ECO:0000256" key="8">
    <source>
        <dbReference type="ARBA" id="ARBA00023125"/>
    </source>
</evidence>
<dbReference type="SUPFAM" id="SSF48150">
    <property type="entry name" value="DNA-glycosylase"/>
    <property type="match status" value="1"/>
</dbReference>
<proteinExistence type="inferred from homology"/>
<reference evidence="15" key="1">
    <citation type="submission" date="2009-12" db="EMBL/GenBank/DDBJ databases">
        <title>Sequence of Clostridiales genomosp. BVAB3 str. UPII9-5.</title>
        <authorList>
            <person name="Madupu R."/>
            <person name="Durkin A.S."/>
            <person name="Torralba M."/>
            <person name="Methe B."/>
            <person name="Sutton G.G."/>
            <person name="Strausberg R.L."/>
            <person name="Nelson K.E."/>
        </authorList>
    </citation>
    <scope>NUCLEOTIDE SEQUENCE [LARGE SCALE GENOMIC DNA]</scope>
    <source>
        <strain evidence="15">W1219</strain>
    </source>
</reference>
<dbReference type="Gene3D" id="1.10.1670.10">
    <property type="entry name" value="Helix-hairpin-Helix base-excision DNA repair enzymes (C-terminal)"/>
    <property type="match status" value="1"/>
</dbReference>
<keyword evidence="2 12" id="KW-0004">4Fe-4S</keyword>
<keyword evidence="10 12" id="KW-0456">Lyase</keyword>
<keyword evidence="14" id="KW-0255">Endonuclease</keyword>
<dbReference type="GO" id="GO:0051539">
    <property type="term" value="F:4 iron, 4 sulfur cluster binding"/>
    <property type="evidence" value="ECO:0007669"/>
    <property type="project" value="UniProtKB-UniRule"/>
</dbReference>
<evidence type="ECO:0000256" key="6">
    <source>
        <dbReference type="ARBA" id="ARBA00023004"/>
    </source>
</evidence>
<dbReference type="GO" id="GO:0140078">
    <property type="term" value="F:class I DNA-(apurinic or apyrimidinic site) endonuclease activity"/>
    <property type="evidence" value="ECO:0007669"/>
    <property type="project" value="UniProtKB-EC"/>
</dbReference>
<dbReference type="PANTHER" id="PTHR10359:SF18">
    <property type="entry name" value="ENDONUCLEASE III"/>
    <property type="match status" value="1"/>
</dbReference>
<keyword evidence="4 12" id="KW-0227">DNA damage</keyword>
<comment type="similarity">
    <text evidence="1 12">Belongs to the Nth/MutY family.</text>
</comment>
<dbReference type="FunFam" id="1.10.1670.10:FF:000001">
    <property type="entry name" value="Endonuclease III"/>
    <property type="match status" value="1"/>
</dbReference>
<keyword evidence="3 12" id="KW-0479">Metal-binding</keyword>
<evidence type="ECO:0000256" key="4">
    <source>
        <dbReference type="ARBA" id="ARBA00022763"/>
    </source>
</evidence>
<dbReference type="GO" id="GO:0046872">
    <property type="term" value="F:metal ion binding"/>
    <property type="evidence" value="ECO:0007669"/>
    <property type="project" value="UniProtKB-KW"/>
</dbReference>
<dbReference type="Pfam" id="PF00633">
    <property type="entry name" value="HHH"/>
    <property type="match status" value="1"/>
</dbReference>
<evidence type="ECO:0000256" key="7">
    <source>
        <dbReference type="ARBA" id="ARBA00023014"/>
    </source>
</evidence>
<keyword evidence="9 12" id="KW-0234">DNA repair</keyword>
<accession>D2MM08</accession>
<keyword evidence="7 12" id="KW-0411">Iron-sulfur</keyword>
<dbReference type="CDD" id="cd00056">
    <property type="entry name" value="ENDO3c"/>
    <property type="match status" value="1"/>
</dbReference>
<dbReference type="Pfam" id="PF00730">
    <property type="entry name" value="HhH-GPD"/>
    <property type="match status" value="1"/>
</dbReference>
<dbReference type="NCBIfam" id="TIGR01083">
    <property type="entry name" value="nth"/>
    <property type="match status" value="1"/>
</dbReference>
<evidence type="ECO:0000256" key="12">
    <source>
        <dbReference type="HAMAP-Rule" id="MF_00942"/>
    </source>
</evidence>
<dbReference type="InterPro" id="IPR023170">
    <property type="entry name" value="HhH_base_excis_C"/>
</dbReference>
<comment type="caution">
    <text evidence="14">The sequence shown here is derived from an EMBL/GenBank/DDBJ whole genome shotgun (WGS) entry which is preliminary data.</text>
</comment>
<dbReference type="PIRSF" id="PIRSF001435">
    <property type="entry name" value="Nth"/>
    <property type="match status" value="1"/>
</dbReference>
<keyword evidence="5 12" id="KW-0378">Hydrolase</keyword>
<dbReference type="eggNOG" id="COG0177">
    <property type="taxonomic scope" value="Bacteria"/>
</dbReference>
<keyword evidence="14" id="KW-0540">Nuclease</keyword>
<dbReference type="Proteomes" id="UP000005017">
    <property type="component" value="Unassembled WGS sequence"/>
</dbReference>
<dbReference type="GO" id="GO:0019104">
    <property type="term" value="F:DNA N-glycosylase activity"/>
    <property type="evidence" value="ECO:0007669"/>
    <property type="project" value="UniProtKB-UniRule"/>
</dbReference>
<evidence type="ECO:0000256" key="5">
    <source>
        <dbReference type="ARBA" id="ARBA00022801"/>
    </source>
</evidence>
<evidence type="ECO:0000256" key="1">
    <source>
        <dbReference type="ARBA" id="ARBA00008343"/>
    </source>
</evidence>
<feature type="binding site" evidence="12">
    <location>
        <position position="204"/>
    </location>
    <ligand>
        <name>[4Fe-4S] cluster</name>
        <dbReference type="ChEBI" id="CHEBI:49883"/>
    </ligand>
</feature>
<evidence type="ECO:0000256" key="9">
    <source>
        <dbReference type="ARBA" id="ARBA00023204"/>
    </source>
</evidence>
<organism evidence="14 15">
    <name type="scientific">Bulleidia extructa W1219</name>
    <dbReference type="NCBI Taxonomy" id="679192"/>
    <lineage>
        <taxon>Bacteria</taxon>
        <taxon>Bacillati</taxon>
        <taxon>Bacillota</taxon>
        <taxon>Erysipelotrichia</taxon>
        <taxon>Erysipelotrichales</taxon>
        <taxon>Erysipelotrichaceae</taxon>
        <taxon>Bulleidia</taxon>
    </lineage>
</organism>
<dbReference type="RefSeq" id="WP_006626429.1">
    <property type="nucleotide sequence ID" value="NZ_ADFR01000002.1"/>
</dbReference>
<dbReference type="InterPro" id="IPR000445">
    <property type="entry name" value="HhH_motif"/>
</dbReference>
<protein>
    <recommendedName>
        <fullName evidence="12">Endonuclease III</fullName>
        <ecNumber evidence="12">4.2.99.18</ecNumber>
    </recommendedName>
    <alternativeName>
        <fullName evidence="12">DNA-(apurinic or apyrimidinic site) lyase</fullName>
    </alternativeName>
</protein>
<comment type="function">
    <text evidence="12">DNA repair enzyme that has both DNA N-glycosylase activity and AP-lyase activity. The DNA N-glycosylase activity releases various damaged pyrimidines from DNA by cleaving the N-glycosidic bond, leaving an AP (apurinic/apyrimidinic) site. The AP-lyase activity cleaves the phosphodiester bond 3' to the AP site by a beta-elimination, leaving a 3'-terminal unsaturated sugar and a product with a terminal 5'-phosphate.</text>
</comment>
<comment type="cofactor">
    <cofactor evidence="12">
        <name>[4Fe-4S] cluster</name>
        <dbReference type="ChEBI" id="CHEBI:49883"/>
    </cofactor>
    <text evidence="12">Binds 1 [4Fe-4S] cluster.</text>
</comment>
<dbReference type="EC" id="4.2.99.18" evidence="12"/>
<evidence type="ECO:0000256" key="10">
    <source>
        <dbReference type="ARBA" id="ARBA00023239"/>
    </source>
</evidence>
<evidence type="ECO:0000256" key="11">
    <source>
        <dbReference type="ARBA" id="ARBA00023295"/>
    </source>
</evidence>
<keyword evidence="8 12" id="KW-0238">DNA-binding</keyword>
<keyword evidence="11 12" id="KW-0326">Glycosidase</keyword>
<evidence type="ECO:0000259" key="13">
    <source>
        <dbReference type="SMART" id="SM00478"/>
    </source>
</evidence>
<dbReference type="InterPro" id="IPR003265">
    <property type="entry name" value="HhH-GPD_domain"/>
</dbReference>
<name>D2MM08_9FIRM</name>
<keyword evidence="15" id="KW-1185">Reference proteome</keyword>
<keyword evidence="6 12" id="KW-0408">Iron</keyword>
<dbReference type="InterPro" id="IPR005759">
    <property type="entry name" value="Nth"/>
</dbReference>
<feature type="binding site" evidence="12">
    <location>
        <position position="198"/>
    </location>
    <ligand>
        <name>[4Fe-4S] cluster</name>
        <dbReference type="ChEBI" id="CHEBI:49883"/>
    </ligand>
</feature>
<comment type="catalytic activity">
    <reaction evidence="12">
        <text>2'-deoxyribonucleotide-(2'-deoxyribose 5'-phosphate)-2'-deoxyribonucleotide-DNA = a 3'-end 2'-deoxyribonucleotide-(2,3-dehydro-2,3-deoxyribose 5'-phosphate)-DNA + a 5'-end 5'-phospho-2'-deoxyribonucleoside-DNA + H(+)</text>
        <dbReference type="Rhea" id="RHEA:66592"/>
        <dbReference type="Rhea" id="RHEA-COMP:13180"/>
        <dbReference type="Rhea" id="RHEA-COMP:16897"/>
        <dbReference type="Rhea" id="RHEA-COMP:17067"/>
        <dbReference type="ChEBI" id="CHEBI:15378"/>
        <dbReference type="ChEBI" id="CHEBI:136412"/>
        <dbReference type="ChEBI" id="CHEBI:157695"/>
        <dbReference type="ChEBI" id="CHEBI:167181"/>
        <dbReference type="EC" id="4.2.99.18"/>
    </reaction>
</comment>
<evidence type="ECO:0000256" key="2">
    <source>
        <dbReference type="ARBA" id="ARBA00022485"/>
    </source>
</evidence>
<feature type="binding site" evidence="12">
    <location>
        <position position="195"/>
    </location>
    <ligand>
        <name>[4Fe-4S] cluster</name>
        <dbReference type="ChEBI" id="CHEBI:49883"/>
    </ligand>
</feature>
<dbReference type="PANTHER" id="PTHR10359">
    <property type="entry name" value="A/G-SPECIFIC ADENINE GLYCOSYLASE/ENDONUCLEASE III"/>
    <property type="match status" value="1"/>
</dbReference>
<dbReference type="AlphaFoldDB" id="D2MM08"/>
<dbReference type="STRING" id="679192.HMPREF9013_0777"/>
<dbReference type="InterPro" id="IPR011257">
    <property type="entry name" value="DNA_glycosylase"/>
</dbReference>